<protein>
    <submittedName>
        <fullName evidence="3">Uncharacterized protein</fullName>
    </submittedName>
</protein>
<dbReference type="EMBL" id="CP151767">
    <property type="protein sequence ID" value="WZU68655.2"/>
    <property type="molecule type" value="Genomic_DNA"/>
</dbReference>
<keyword evidence="2" id="KW-1133">Transmembrane helix</keyword>
<sequence>MASPNGARTAVLDGDPSRIAAIAGIISAIWLVLVGLFLWLMPAPAPETGFTAAGIVGTGIAICMPLALIWLAAIMARNMQQSRAEILHLQTSIAELRKTLAQRPPAAATQMQPAAPPTEEPRPFASRREVSRLIVPQPAPQSHSAQQSLPLGGAPTATEQQLDRVDLIRALNFPDDEGDTAGFAALRRALKDRNARKLVQASQDVLTLLSQDGIYMDDLLPDAPNPALWRRFAGGERGATIAPLGAIRDRDALALSAARMREDTIFRDSVHHFLRKFDLMLAGFADGASDDALLAMAETRTARAFMLLGRATGTFD</sequence>
<evidence type="ECO:0000256" key="1">
    <source>
        <dbReference type="SAM" id="MobiDB-lite"/>
    </source>
</evidence>
<feature type="compositionally biased region" description="Low complexity" evidence="1">
    <location>
        <begin position="101"/>
        <end position="113"/>
    </location>
</feature>
<reference evidence="3 4" key="2">
    <citation type="submission" date="2024-08" db="EMBL/GenBank/DDBJ databases">
        <title>Phylogenomic analyses of a clade within the roseobacter group suggest taxonomic reassignments of species of the genera Aestuariivita, Citreicella, Loktanella, Nautella, Pelagibaca, Ruegeria, Thalassobius, Thiobacimonas and Tropicibacter, and the proposal o.</title>
        <authorList>
            <person name="Jeon C.O."/>
        </authorList>
    </citation>
    <scope>NUCLEOTIDE SEQUENCE [LARGE SCALE GENOMIC DNA]</scope>
    <source>
        <strain evidence="3 4">SS1-5</strain>
    </source>
</reference>
<dbReference type="RefSeq" id="WP_373634774.1">
    <property type="nucleotide sequence ID" value="NZ_CP151767.2"/>
</dbReference>
<organism evidence="3 4">
    <name type="scientific">Yoonia rhodophyticola</name>
    <dbReference type="NCBI Taxonomy" id="3137370"/>
    <lineage>
        <taxon>Bacteria</taxon>
        <taxon>Pseudomonadati</taxon>
        <taxon>Pseudomonadota</taxon>
        <taxon>Alphaproteobacteria</taxon>
        <taxon>Rhodobacterales</taxon>
        <taxon>Paracoccaceae</taxon>
        <taxon>Yoonia</taxon>
    </lineage>
</organism>
<dbReference type="KEGG" id="yrh:AABB31_07190"/>
<dbReference type="Proteomes" id="UP001470809">
    <property type="component" value="Chromosome"/>
</dbReference>
<evidence type="ECO:0000313" key="3">
    <source>
        <dbReference type="EMBL" id="WZU68655.2"/>
    </source>
</evidence>
<reference evidence="4" key="1">
    <citation type="submission" date="2024-04" db="EMBL/GenBank/DDBJ databases">
        <title>Phylogenomic analyses of a clade within the roseobacter group suggest taxonomic reassignments of species of the genera Aestuariivita, Citreicella, Loktanella, Nautella, Pelagibaca, Ruegeria, Thalassobius, Thiobacimonas and Tropicibacter, and the proposal o.</title>
        <authorList>
            <person name="Jeon C.O."/>
        </authorList>
    </citation>
    <scope>NUCLEOTIDE SEQUENCE [LARGE SCALE GENOMIC DNA]</scope>
    <source>
        <strain evidence="4">SS1-5</strain>
    </source>
</reference>
<evidence type="ECO:0000256" key="2">
    <source>
        <dbReference type="SAM" id="Phobius"/>
    </source>
</evidence>
<name>A0AAN0NLD9_9RHOB</name>
<dbReference type="AlphaFoldDB" id="A0AAN0NLD9"/>
<feature type="region of interest" description="Disordered" evidence="1">
    <location>
        <begin position="101"/>
        <end position="128"/>
    </location>
</feature>
<proteinExistence type="predicted"/>
<gene>
    <name evidence="3" type="ORF">AABB31_07190</name>
</gene>
<feature type="transmembrane region" description="Helical" evidence="2">
    <location>
        <begin position="52"/>
        <end position="73"/>
    </location>
</feature>
<keyword evidence="2" id="KW-0812">Transmembrane</keyword>
<keyword evidence="2" id="KW-0472">Membrane</keyword>
<feature type="compositionally biased region" description="Basic and acidic residues" evidence="1">
    <location>
        <begin position="119"/>
        <end position="128"/>
    </location>
</feature>
<accession>A0AAN0NLD9</accession>
<feature type="transmembrane region" description="Helical" evidence="2">
    <location>
        <begin position="20"/>
        <end position="40"/>
    </location>
</feature>
<keyword evidence="4" id="KW-1185">Reference proteome</keyword>
<evidence type="ECO:0000313" key="4">
    <source>
        <dbReference type="Proteomes" id="UP001470809"/>
    </source>
</evidence>